<accession>A0A328ASM5</accession>
<keyword evidence="2" id="KW-0732">Signal</keyword>
<keyword evidence="2" id="KW-0564">Palmitate</keyword>
<evidence type="ECO:0000313" key="4">
    <source>
        <dbReference type="Proteomes" id="UP000249725"/>
    </source>
</evidence>
<evidence type="ECO:0000256" key="2">
    <source>
        <dbReference type="RuleBase" id="RU362097"/>
    </source>
</evidence>
<dbReference type="Proteomes" id="UP000249725">
    <property type="component" value="Unassembled WGS sequence"/>
</dbReference>
<keyword evidence="2" id="KW-1134">Transmembrane beta strand</keyword>
<gene>
    <name evidence="3" type="ORF">DJ018_09245</name>
</gene>
<dbReference type="GO" id="GO:0005886">
    <property type="term" value="C:plasma membrane"/>
    <property type="evidence" value="ECO:0007669"/>
    <property type="project" value="UniProtKB-SubCell"/>
</dbReference>
<comment type="caution">
    <text evidence="3">The sequence shown here is derived from an EMBL/GenBank/DDBJ whole genome shotgun (WGS) entry which is preliminary data.</text>
</comment>
<dbReference type="InterPro" id="IPR003423">
    <property type="entry name" value="OMP_efflux"/>
</dbReference>
<sequence>MPLPITKSLRVLALSASALTLAACATVGPNFQTPAAPQGAAASGYAAANDPAPRTLNLSPEARAAGPWWQAFGSPELDAAVRQALADSPTIAEAEANLAKANAQLAAVRGREGVQADVSAGAQRQRVNTAAFGISGFPSPTINLFSVGGTVSYDLDLFGGQRRAAEAAAARAEAEAREADAAYLTLTGNVALQAMRIAGLRAQIAAVEQIVADDQRVIDMVRRAQRAGGEAPSAITGGQAQLAEDQALLPPLQRELTAARHQLALLSGRSPAEYSAADFDLARLSAPTAVPVSLPSELVRRRPDILASEAELHEATAEIGVAAAAQYPNLALSAGLTQTALKPENLFNYSASGWNVLTGVTAPIFHGGTLRANRQAAEAEARAALARYQQTVIRAFGQVSDVLSALATDEQSIEALTRAQGSAQAGVRDAEAAYRLGGGTLLQVVDAQRQLSRARRALAQAEAQRYADLVQLYAATAADWRTSA</sequence>
<keyword evidence="2" id="KW-0449">Lipoprotein</keyword>
<evidence type="ECO:0000256" key="1">
    <source>
        <dbReference type="ARBA" id="ARBA00007613"/>
    </source>
</evidence>
<dbReference type="NCBIfam" id="TIGR01845">
    <property type="entry name" value="outer_NodT"/>
    <property type="match status" value="1"/>
</dbReference>
<dbReference type="PANTHER" id="PTHR30203">
    <property type="entry name" value="OUTER MEMBRANE CATION EFFLUX PROTEIN"/>
    <property type="match status" value="1"/>
</dbReference>
<comment type="subcellular location">
    <subcellularLocation>
        <location evidence="2">Cell membrane</location>
        <topology evidence="2">Lipid-anchor</topology>
    </subcellularLocation>
</comment>
<dbReference type="RefSeq" id="WP_111514523.1">
    <property type="nucleotide sequence ID" value="NZ_QFYR01000001.1"/>
</dbReference>
<dbReference type="InterPro" id="IPR010131">
    <property type="entry name" value="MdtP/NodT-like"/>
</dbReference>
<dbReference type="PANTHER" id="PTHR30203:SF33">
    <property type="entry name" value="BLR4455 PROTEIN"/>
    <property type="match status" value="1"/>
</dbReference>
<organism evidence="3 4">
    <name type="scientific">Phenylobacterium deserti</name>
    <dbReference type="NCBI Taxonomy" id="1914756"/>
    <lineage>
        <taxon>Bacteria</taxon>
        <taxon>Pseudomonadati</taxon>
        <taxon>Pseudomonadota</taxon>
        <taxon>Alphaproteobacteria</taxon>
        <taxon>Caulobacterales</taxon>
        <taxon>Caulobacteraceae</taxon>
        <taxon>Phenylobacterium</taxon>
    </lineage>
</organism>
<dbReference type="PROSITE" id="PS51257">
    <property type="entry name" value="PROKAR_LIPOPROTEIN"/>
    <property type="match status" value="1"/>
</dbReference>
<dbReference type="EMBL" id="QFYR01000001">
    <property type="protein sequence ID" value="RAK58073.1"/>
    <property type="molecule type" value="Genomic_DNA"/>
</dbReference>
<feature type="signal peptide" evidence="2">
    <location>
        <begin position="1"/>
        <end position="22"/>
    </location>
</feature>
<reference evidence="4" key="1">
    <citation type="submission" date="2018-05" db="EMBL/GenBank/DDBJ databases">
        <authorList>
            <person name="Li X."/>
        </authorList>
    </citation>
    <scope>NUCLEOTIDE SEQUENCE [LARGE SCALE GENOMIC DNA]</scope>
    <source>
        <strain evidence="4">YIM 73061</strain>
    </source>
</reference>
<evidence type="ECO:0000313" key="3">
    <source>
        <dbReference type="EMBL" id="RAK58073.1"/>
    </source>
</evidence>
<comment type="similarity">
    <text evidence="1 2">Belongs to the outer membrane factor (OMF) (TC 1.B.17) family.</text>
</comment>
<keyword evidence="4" id="KW-1185">Reference proteome</keyword>
<keyword evidence="2" id="KW-0472">Membrane</keyword>
<proteinExistence type="inferred from homology"/>
<keyword evidence="2" id="KW-0812">Transmembrane</keyword>
<dbReference type="Gene3D" id="2.20.200.10">
    <property type="entry name" value="Outer membrane efflux proteins (OEP)"/>
    <property type="match status" value="1"/>
</dbReference>
<feature type="chain" id="PRO_5016192263" evidence="2">
    <location>
        <begin position="23"/>
        <end position="484"/>
    </location>
</feature>
<protein>
    <submittedName>
        <fullName evidence="3">RND transporter</fullName>
    </submittedName>
</protein>
<dbReference type="OrthoDB" id="7181739at2"/>
<dbReference type="Gene3D" id="1.20.1600.10">
    <property type="entry name" value="Outer membrane efflux proteins (OEP)"/>
    <property type="match status" value="1"/>
</dbReference>
<dbReference type="SUPFAM" id="SSF56954">
    <property type="entry name" value="Outer membrane efflux proteins (OEP)"/>
    <property type="match status" value="1"/>
</dbReference>
<dbReference type="Pfam" id="PF02321">
    <property type="entry name" value="OEP"/>
    <property type="match status" value="2"/>
</dbReference>
<name>A0A328ASM5_9CAUL</name>
<dbReference type="GO" id="GO:0015562">
    <property type="term" value="F:efflux transmembrane transporter activity"/>
    <property type="evidence" value="ECO:0007669"/>
    <property type="project" value="InterPro"/>
</dbReference>
<dbReference type="AlphaFoldDB" id="A0A328ASM5"/>